<dbReference type="SUPFAM" id="SSF53920">
    <property type="entry name" value="Fe-only hydrogenase"/>
    <property type="match status" value="1"/>
</dbReference>
<dbReference type="InterPro" id="IPR004108">
    <property type="entry name" value="Fe_hydrogenase_lsu_C"/>
</dbReference>
<evidence type="ECO:0000313" key="6">
    <source>
        <dbReference type="Proteomes" id="UP000214588"/>
    </source>
</evidence>
<dbReference type="PROSITE" id="PS00198">
    <property type="entry name" value="4FE4S_FER_1"/>
    <property type="match status" value="2"/>
</dbReference>
<dbReference type="InterPro" id="IPR027631">
    <property type="entry name" value="Mono_FeFe_hydrog"/>
</dbReference>
<dbReference type="NCBIfam" id="TIGR04105">
    <property type="entry name" value="FeFe_hydrog_B1"/>
    <property type="match status" value="1"/>
</dbReference>
<dbReference type="PANTHER" id="PTHR11615">
    <property type="entry name" value="NITRATE, FORMATE, IRON DEHYDROGENASE"/>
    <property type="match status" value="1"/>
</dbReference>
<keyword evidence="2" id="KW-0408">Iron</keyword>
<organism evidence="5 6">
    <name type="scientific">Natranaerobius trueperi</name>
    <dbReference type="NCBI Taxonomy" id="759412"/>
    <lineage>
        <taxon>Bacteria</taxon>
        <taxon>Bacillati</taxon>
        <taxon>Bacillota</taxon>
        <taxon>Clostridia</taxon>
        <taxon>Natranaerobiales</taxon>
        <taxon>Natranaerobiaceae</taxon>
        <taxon>Natranaerobius</taxon>
    </lineage>
</organism>
<keyword evidence="6" id="KW-1185">Reference proteome</keyword>
<comment type="caution">
    <text evidence="5">The sequence shown here is derived from an EMBL/GenBank/DDBJ whole genome shotgun (WGS) entry which is preliminary data.</text>
</comment>
<accession>A0A226C0Q0</accession>
<dbReference type="InterPro" id="IPR050340">
    <property type="entry name" value="Cytosolic_Fe-S_CAF"/>
</dbReference>
<keyword evidence="3" id="KW-0411">Iron-sulfur</keyword>
<sequence>MRKFETEVQKINHEIMSELTKLVLENKLLDEINGLPQKIISGNKARYRCCVYKERAIITERVRLDMGLSPNNDKDNTFLKDDYEKADHRVDKPVVQAMDKACDECPINRFTVTEACRGCVAHYCLESCPVDAISLINRQAFINQDKCIECGKCKKACPYNAISDVRRPCSTVCVVDAVKVNSDRKIHIEQDQCLSCGACIDGCPFGAIASKSNIISFLEDTAGGDKIHAIIAPSIVGQFGPKVEVSQIFEALKDLGMDSVHEAAKGADIVAYHEAKEFNSYIDELKFMMSSCCPVFVNLVKKFYPELASHLSTTVSPMVALGRKFRKEYPEDKIVFIGPCIAKKDEAVERELQDAIDYVLTFEEICAVFEGAGINPSDYDIEKDDTVVSRLGRNFAKSGGVGEAVKSTVTELDPSREVRITRCNGLEECKKVLDSIKKGGTDFNFIEGMGCQEGCIGGPGNLVRPHKLKNMLKKFGEESSYNSVVSVQENEMDLKLTRSHKE</sequence>
<dbReference type="AlphaFoldDB" id="A0A226C0Q0"/>
<evidence type="ECO:0000256" key="2">
    <source>
        <dbReference type="ARBA" id="ARBA00023004"/>
    </source>
</evidence>
<dbReference type="EMBL" id="NIQC01000010">
    <property type="protein sequence ID" value="OWZ83957.1"/>
    <property type="molecule type" value="Genomic_DNA"/>
</dbReference>
<evidence type="ECO:0000259" key="4">
    <source>
        <dbReference type="PROSITE" id="PS51379"/>
    </source>
</evidence>
<evidence type="ECO:0000256" key="3">
    <source>
        <dbReference type="ARBA" id="ARBA00023014"/>
    </source>
</evidence>
<gene>
    <name evidence="5" type="ORF">CDO51_06115</name>
</gene>
<dbReference type="Pfam" id="PF02906">
    <property type="entry name" value="Fe_hyd_lg_C"/>
    <property type="match status" value="1"/>
</dbReference>
<proteinExistence type="predicted"/>
<protein>
    <recommendedName>
        <fullName evidence="4">4Fe-4S ferredoxin-type domain-containing protein</fullName>
    </recommendedName>
</protein>
<dbReference type="GO" id="GO:0051536">
    <property type="term" value="F:iron-sulfur cluster binding"/>
    <property type="evidence" value="ECO:0007669"/>
    <property type="project" value="UniProtKB-KW"/>
</dbReference>
<dbReference type="OrthoDB" id="9798098at2"/>
<dbReference type="Gene3D" id="3.40.950.10">
    <property type="entry name" value="Fe-only Hydrogenase (Larger Subunit), Chain L, domain 3"/>
    <property type="match status" value="1"/>
</dbReference>
<dbReference type="Pfam" id="PF12837">
    <property type="entry name" value="Fer4_6"/>
    <property type="match status" value="1"/>
</dbReference>
<keyword evidence="1" id="KW-0479">Metal-binding</keyword>
<dbReference type="Proteomes" id="UP000214588">
    <property type="component" value="Unassembled WGS sequence"/>
</dbReference>
<dbReference type="RefSeq" id="WP_089023417.1">
    <property type="nucleotide sequence ID" value="NZ_NIQC01000010.1"/>
</dbReference>
<evidence type="ECO:0000313" key="5">
    <source>
        <dbReference type="EMBL" id="OWZ83957.1"/>
    </source>
</evidence>
<dbReference type="InterPro" id="IPR017896">
    <property type="entry name" value="4Fe4S_Fe-S-bd"/>
</dbReference>
<dbReference type="InterPro" id="IPR017900">
    <property type="entry name" value="4Fe4S_Fe_S_CS"/>
</dbReference>
<feature type="domain" description="4Fe-4S ferredoxin-type" evidence="4">
    <location>
        <begin position="108"/>
        <end position="137"/>
    </location>
</feature>
<feature type="domain" description="4Fe-4S ferredoxin-type" evidence="4">
    <location>
        <begin position="184"/>
        <end position="213"/>
    </location>
</feature>
<dbReference type="PROSITE" id="PS51379">
    <property type="entry name" value="4FE4S_FER_2"/>
    <property type="match status" value="3"/>
</dbReference>
<feature type="domain" description="4Fe-4S ferredoxin-type" evidence="4">
    <location>
        <begin position="138"/>
        <end position="167"/>
    </location>
</feature>
<dbReference type="GO" id="GO:0046872">
    <property type="term" value="F:metal ion binding"/>
    <property type="evidence" value="ECO:0007669"/>
    <property type="project" value="UniProtKB-KW"/>
</dbReference>
<reference evidence="5 6" key="1">
    <citation type="submission" date="2017-06" db="EMBL/GenBank/DDBJ databases">
        <title>Draft Genome Sequence of Natranaerobius trueperi halophilic, alkalithermophilic bacteria from soda lakes.</title>
        <authorList>
            <person name="Zhao B."/>
        </authorList>
    </citation>
    <scope>NUCLEOTIDE SEQUENCE [LARGE SCALE GENOMIC DNA]</scope>
    <source>
        <strain evidence="5 6">DSM 18760</strain>
    </source>
</reference>
<dbReference type="SUPFAM" id="SSF54862">
    <property type="entry name" value="4Fe-4S ferredoxins"/>
    <property type="match status" value="1"/>
</dbReference>
<dbReference type="InterPro" id="IPR009016">
    <property type="entry name" value="Fe_hydrogenase"/>
</dbReference>
<evidence type="ECO:0000256" key="1">
    <source>
        <dbReference type="ARBA" id="ARBA00022723"/>
    </source>
</evidence>
<dbReference type="Gene3D" id="3.30.70.20">
    <property type="match status" value="2"/>
</dbReference>
<name>A0A226C0Q0_9FIRM</name>
<dbReference type="Pfam" id="PF00037">
    <property type="entry name" value="Fer4"/>
    <property type="match status" value="1"/>
</dbReference>